<evidence type="ECO:0000256" key="8">
    <source>
        <dbReference type="ARBA" id="ARBA00034219"/>
    </source>
</evidence>
<dbReference type="STRING" id="888268.A0A1E5W5G3"/>
<dbReference type="Pfam" id="PF00501">
    <property type="entry name" value="AMP-binding"/>
    <property type="match status" value="1"/>
</dbReference>
<dbReference type="CDD" id="cd05904">
    <property type="entry name" value="4CL"/>
    <property type="match status" value="1"/>
</dbReference>
<feature type="domain" description="AMP-binding enzyme C-terminal" evidence="12">
    <location>
        <begin position="483"/>
        <end position="559"/>
    </location>
</feature>
<comment type="catalytic activity">
    <reaction evidence="10">
        <text>(E)-4-coumarate + ATP + CoA = (E)-4-coumaroyl-CoA + AMP + diphosphate</text>
        <dbReference type="Rhea" id="RHEA:19641"/>
        <dbReference type="ChEBI" id="CHEBI:12876"/>
        <dbReference type="ChEBI" id="CHEBI:30616"/>
        <dbReference type="ChEBI" id="CHEBI:33019"/>
        <dbReference type="ChEBI" id="CHEBI:57287"/>
        <dbReference type="ChEBI" id="CHEBI:85008"/>
        <dbReference type="ChEBI" id="CHEBI:456215"/>
        <dbReference type="EC" id="6.2.1.12"/>
    </reaction>
    <physiologicalReaction direction="left-to-right" evidence="10">
        <dbReference type="Rhea" id="RHEA:19642"/>
    </physiologicalReaction>
</comment>
<keyword evidence="6" id="KW-0067">ATP-binding</keyword>
<dbReference type="PANTHER" id="PTHR24096:SF338">
    <property type="entry name" value="4-COUMARATE--COA LIGASE-LIKE 8-RELATED"/>
    <property type="match status" value="1"/>
</dbReference>
<dbReference type="Pfam" id="PF13193">
    <property type="entry name" value="AMP-binding_C"/>
    <property type="match status" value="1"/>
</dbReference>
<gene>
    <name evidence="13" type="ORF">BAE44_0006350</name>
</gene>
<dbReference type="GO" id="GO:0005777">
    <property type="term" value="C:peroxisome"/>
    <property type="evidence" value="ECO:0007669"/>
    <property type="project" value="TreeGrafter"/>
</dbReference>
<dbReference type="InterPro" id="IPR000873">
    <property type="entry name" value="AMP-dep_synth/lig_dom"/>
</dbReference>
<dbReference type="GO" id="GO:0009698">
    <property type="term" value="P:phenylpropanoid metabolic process"/>
    <property type="evidence" value="ECO:0007669"/>
    <property type="project" value="UniProtKB-ARBA"/>
</dbReference>
<dbReference type="Proteomes" id="UP000095767">
    <property type="component" value="Unassembled WGS sequence"/>
</dbReference>
<evidence type="ECO:0000256" key="2">
    <source>
        <dbReference type="ARBA" id="ARBA00006432"/>
    </source>
</evidence>
<dbReference type="InterPro" id="IPR042099">
    <property type="entry name" value="ANL_N_sf"/>
</dbReference>
<keyword evidence="4 13" id="KW-0436">Ligase</keyword>
<name>A0A1E5W5G3_9POAL</name>
<evidence type="ECO:0000256" key="6">
    <source>
        <dbReference type="ARBA" id="ARBA00022840"/>
    </source>
</evidence>
<dbReference type="InterPro" id="IPR045851">
    <property type="entry name" value="AMP-bd_C_sf"/>
</dbReference>
<comment type="catalytic activity">
    <reaction evidence="8">
        <text>(E)-4-coumarate + ATP + H(+) = (E)-4-coumaroyl-AMP + diphosphate</text>
        <dbReference type="Rhea" id="RHEA:72419"/>
        <dbReference type="ChEBI" id="CHEBI:12876"/>
        <dbReference type="ChEBI" id="CHEBI:15378"/>
        <dbReference type="ChEBI" id="CHEBI:30616"/>
        <dbReference type="ChEBI" id="CHEBI:33019"/>
        <dbReference type="ChEBI" id="CHEBI:192348"/>
    </reaction>
    <physiologicalReaction direction="left-to-right" evidence="8">
        <dbReference type="Rhea" id="RHEA:72420"/>
    </physiologicalReaction>
</comment>
<dbReference type="OrthoDB" id="10253869at2759"/>
<comment type="catalytic activity">
    <reaction evidence="9">
        <text>(E)-4-coumaroyl-AMP + CoA = (E)-4-coumaroyl-CoA + AMP + H(+)</text>
        <dbReference type="Rhea" id="RHEA:72423"/>
        <dbReference type="ChEBI" id="CHEBI:15378"/>
        <dbReference type="ChEBI" id="CHEBI:57287"/>
        <dbReference type="ChEBI" id="CHEBI:85008"/>
        <dbReference type="ChEBI" id="CHEBI:192348"/>
        <dbReference type="ChEBI" id="CHEBI:456215"/>
    </reaction>
    <physiologicalReaction direction="left-to-right" evidence="9">
        <dbReference type="Rhea" id="RHEA:72424"/>
    </physiologicalReaction>
</comment>
<comment type="cofactor">
    <cofactor evidence="1">
        <name>Mg(2+)</name>
        <dbReference type="ChEBI" id="CHEBI:18420"/>
    </cofactor>
</comment>
<feature type="domain" description="AMP-dependent synthetase/ligase" evidence="11">
    <location>
        <begin position="54"/>
        <end position="422"/>
    </location>
</feature>
<evidence type="ECO:0000256" key="10">
    <source>
        <dbReference type="ARBA" id="ARBA00034252"/>
    </source>
</evidence>
<dbReference type="Gene3D" id="3.30.300.30">
    <property type="match status" value="1"/>
</dbReference>
<dbReference type="EC" id="6.2.1.12" evidence="3"/>
<dbReference type="GO" id="GO:0005524">
    <property type="term" value="F:ATP binding"/>
    <property type="evidence" value="ECO:0007669"/>
    <property type="project" value="UniProtKB-KW"/>
</dbReference>
<dbReference type="Gene3D" id="3.40.50.12780">
    <property type="entry name" value="N-terminal domain of ligase-like"/>
    <property type="match status" value="1"/>
</dbReference>
<evidence type="ECO:0000256" key="7">
    <source>
        <dbReference type="ARBA" id="ARBA00022842"/>
    </source>
</evidence>
<evidence type="ECO:0000313" key="14">
    <source>
        <dbReference type="Proteomes" id="UP000095767"/>
    </source>
</evidence>
<dbReference type="EMBL" id="LWDX02020741">
    <property type="protein sequence ID" value="OEL32632.1"/>
    <property type="molecule type" value="Genomic_DNA"/>
</dbReference>
<dbReference type="PANTHER" id="PTHR24096">
    <property type="entry name" value="LONG-CHAIN-FATTY-ACID--COA LIGASE"/>
    <property type="match status" value="1"/>
</dbReference>
<sequence length="586" mass="63244">MVASCKPPYTEAEMAAHLTAGYCAATGTYSSRHPPLATVTASSFPEYLFPSLLKFPTDRPAFIDASTGAALSFTDVRTLSLKVATALSALGLRRGHVALLLAPNSLYFPVISLGVLSLGAVLSTANPLLTPHELADQARDSEPFLVLTTSELAPKLSSLTASRVVLTDQLLAGIDDRDAWACTSDIGRDDPALLFYSSGTTGKSKGVVSTHGNVIAAAAFLQHVWRRDDGGGGYVDVYGCVLPMFHMFGFSAFVLGTPSTGATAVLVPGRFSVDRLLAAMEEHRVTRLLVVPPMVVQMAKVAAGEPSSTSTRRLCLREVLSSGAPLQREPMARFRSCFPRVRLAQCYGLTETTGIVTMCDLPRLLHDNDGVEFSDEPSSISIGRLVPSTVARIVDVESGEALPLNRVGELWIRGPSVMQGYLRREEATAAALVRDASDPAEDDGRRWLRTGDLCYVDSRGLVHVVDRIKELIKYKAYQVAPAELEDVLAAHPDIHDVAVAPYPDEEAGEIPVACVFRKPGSNHLLAQDVLSFVQSKVAPYKRIRKVVFVDCIPRSASGKILRAQLKSFLRTCEMHGGAELQCTTRH</sequence>
<dbReference type="GO" id="GO:0016207">
    <property type="term" value="F:4-coumarate-CoA ligase activity"/>
    <property type="evidence" value="ECO:0007669"/>
    <property type="project" value="UniProtKB-EC"/>
</dbReference>
<organism evidence="13 14">
    <name type="scientific">Dichanthelium oligosanthes</name>
    <dbReference type="NCBI Taxonomy" id="888268"/>
    <lineage>
        <taxon>Eukaryota</taxon>
        <taxon>Viridiplantae</taxon>
        <taxon>Streptophyta</taxon>
        <taxon>Embryophyta</taxon>
        <taxon>Tracheophyta</taxon>
        <taxon>Spermatophyta</taxon>
        <taxon>Magnoliopsida</taxon>
        <taxon>Liliopsida</taxon>
        <taxon>Poales</taxon>
        <taxon>Poaceae</taxon>
        <taxon>PACMAD clade</taxon>
        <taxon>Panicoideae</taxon>
        <taxon>Panicodae</taxon>
        <taxon>Paniceae</taxon>
        <taxon>Dichantheliinae</taxon>
        <taxon>Dichanthelium</taxon>
    </lineage>
</organism>
<protein>
    <recommendedName>
        <fullName evidence="3">4-coumarate--CoA ligase</fullName>
        <ecNumber evidence="3">6.2.1.12</ecNumber>
    </recommendedName>
</protein>
<evidence type="ECO:0000313" key="13">
    <source>
        <dbReference type="EMBL" id="OEL32632.1"/>
    </source>
</evidence>
<dbReference type="PROSITE" id="PS00455">
    <property type="entry name" value="AMP_BINDING"/>
    <property type="match status" value="1"/>
</dbReference>
<evidence type="ECO:0000256" key="9">
    <source>
        <dbReference type="ARBA" id="ARBA00034223"/>
    </source>
</evidence>
<dbReference type="FunFam" id="3.30.300.30:FF:000007">
    <property type="entry name" value="4-coumarate--CoA ligase 2"/>
    <property type="match status" value="1"/>
</dbReference>
<comment type="similarity">
    <text evidence="2">Belongs to the ATP-dependent AMP-binding enzyme family.</text>
</comment>
<evidence type="ECO:0000259" key="11">
    <source>
        <dbReference type="Pfam" id="PF00501"/>
    </source>
</evidence>
<dbReference type="InterPro" id="IPR020845">
    <property type="entry name" value="AMP-binding_CS"/>
</dbReference>
<keyword evidence="5" id="KW-0547">Nucleotide-binding</keyword>
<evidence type="ECO:0000256" key="5">
    <source>
        <dbReference type="ARBA" id="ARBA00022741"/>
    </source>
</evidence>
<evidence type="ECO:0000256" key="3">
    <source>
        <dbReference type="ARBA" id="ARBA00012959"/>
    </source>
</evidence>
<evidence type="ECO:0000256" key="1">
    <source>
        <dbReference type="ARBA" id="ARBA00001946"/>
    </source>
</evidence>
<evidence type="ECO:0000259" key="12">
    <source>
        <dbReference type="Pfam" id="PF13193"/>
    </source>
</evidence>
<keyword evidence="7" id="KW-0460">Magnesium</keyword>
<dbReference type="SUPFAM" id="SSF56801">
    <property type="entry name" value="Acetyl-CoA synthetase-like"/>
    <property type="match status" value="1"/>
</dbReference>
<dbReference type="AlphaFoldDB" id="A0A1E5W5G3"/>
<keyword evidence="14" id="KW-1185">Reference proteome</keyword>
<proteinExistence type="inferred from homology"/>
<reference evidence="13 14" key="1">
    <citation type="submission" date="2016-09" db="EMBL/GenBank/DDBJ databases">
        <title>The draft genome of Dichanthelium oligosanthes: A C3 panicoid grass species.</title>
        <authorList>
            <person name="Studer A.J."/>
            <person name="Schnable J.C."/>
            <person name="Brutnell T.P."/>
        </authorList>
    </citation>
    <scope>NUCLEOTIDE SEQUENCE [LARGE SCALE GENOMIC DNA]</scope>
    <source>
        <strain evidence="14">cv. Kellogg 1175</strain>
        <tissue evidence="13">Leaf</tissue>
    </source>
</reference>
<accession>A0A1E5W5G3</accession>
<evidence type="ECO:0000256" key="4">
    <source>
        <dbReference type="ARBA" id="ARBA00022598"/>
    </source>
</evidence>
<dbReference type="GO" id="GO:0106290">
    <property type="term" value="F:trans-cinnamate-CoA ligase activity"/>
    <property type="evidence" value="ECO:0007669"/>
    <property type="project" value="UniProtKB-ARBA"/>
</dbReference>
<dbReference type="InterPro" id="IPR025110">
    <property type="entry name" value="AMP-bd_C"/>
</dbReference>
<comment type="caution">
    <text evidence="13">The sequence shown here is derived from an EMBL/GenBank/DDBJ whole genome shotgun (WGS) entry which is preliminary data.</text>
</comment>